<dbReference type="Proteomes" id="UP000663853">
    <property type="component" value="Unassembled WGS sequence"/>
</dbReference>
<dbReference type="EMBL" id="CAJMXA010003883">
    <property type="protein sequence ID" value="CAE6519986.1"/>
    <property type="molecule type" value="Genomic_DNA"/>
</dbReference>
<name>A0A8H3DEG3_9AGAM</name>
<organism evidence="2 3">
    <name type="scientific">Rhizoctonia solani</name>
    <dbReference type="NCBI Taxonomy" id="456999"/>
    <lineage>
        <taxon>Eukaryota</taxon>
        <taxon>Fungi</taxon>
        <taxon>Dikarya</taxon>
        <taxon>Basidiomycota</taxon>
        <taxon>Agaricomycotina</taxon>
        <taxon>Agaricomycetes</taxon>
        <taxon>Cantharellales</taxon>
        <taxon>Ceratobasidiaceae</taxon>
        <taxon>Rhizoctonia</taxon>
    </lineage>
</organism>
<accession>A0A8H3DEG3</accession>
<feature type="domain" description="PAS" evidence="1">
    <location>
        <begin position="1"/>
        <end position="62"/>
    </location>
</feature>
<gene>
    <name evidence="2" type="ORF">RDB_LOCUS145149</name>
</gene>
<evidence type="ECO:0000313" key="2">
    <source>
        <dbReference type="EMBL" id="CAE6519986.1"/>
    </source>
</evidence>
<dbReference type="PROSITE" id="PS50112">
    <property type="entry name" value="PAS"/>
    <property type="match status" value="1"/>
</dbReference>
<evidence type="ECO:0000259" key="1">
    <source>
        <dbReference type="PROSITE" id="PS50112"/>
    </source>
</evidence>
<proteinExistence type="predicted"/>
<dbReference type="InterPro" id="IPR035965">
    <property type="entry name" value="PAS-like_dom_sf"/>
</dbReference>
<dbReference type="SUPFAM" id="SSF55785">
    <property type="entry name" value="PYP-like sensor domain (PAS domain)"/>
    <property type="match status" value="1"/>
</dbReference>
<sequence>MNSDFIFFLTTPAFQFVYTSESVHEVLGFEQEQIQQLRLVDLLDDDEREDVIDSLTAAVGENKTASVLYLRLLHGQLGQGYVVCQMTVSVAGNVIVGSICRPEPATIGITARDQSAEEVIVATDYVDYSNMTGYPAVNWTGTQSPRTALLLDRFGLNATISHCTNNAILNNETCVQESFFSYVAERDVVSSFLGRLRRPSGAGDNTPASVGFLYDAFTLCVTGRDSRASNARASSNGVDEVRVSVVGSASSDGLILVLKRES</sequence>
<comment type="caution">
    <text evidence="2">The sequence shown here is derived from an EMBL/GenBank/DDBJ whole genome shotgun (WGS) entry which is preliminary data.</text>
</comment>
<reference evidence="2" key="1">
    <citation type="submission" date="2021-01" db="EMBL/GenBank/DDBJ databases">
        <authorList>
            <person name="Kaushik A."/>
        </authorList>
    </citation>
    <scope>NUCLEOTIDE SEQUENCE</scope>
    <source>
        <strain evidence="2">AG6-10EEA</strain>
    </source>
</reference>
<dbReference type="InterPro" id="IPR000014">
    <property type="entry name" value="PAS"/>
</dbReference>
<protein>
    <recommendedName>
        <fullName evidence="1">PAS domain-containing protein</fullName>
    </recommendedName>
</protein>
<dbReference type="Gene3D" id="3.30.450.20">
    <property type="entry name" value="PAS domain"/>
    <property type="match status" value="1"/>
</dbReference>
<evidence type="ECO:0000313" key="3">
    <source>
        <dbReference type="Proteomes" id="UP000663853"/>
    </source>
</evidence>
<dbReference type="AlphaFoldDB" id="A0A8H3DEG3"/>